<proteinExistence type="predicted"/>
<dbReference type="OrthoDB" id="9783078at2"/>
<name>A0A511Z6Z2_9BACL</name>
<protein>
    <submittedName>
        <fullName evidence="1">DUF4139 domain-containing protein</fullName>
    </submittedName>
</protein>
<dbReference type="Proteomes" id="UP000321901">
    <property type="component" value="Unassembled WGS sequence"/>
</dbReference>
<dbReference type="PANTHER" id="PTHR38075:SF1">
    <property type="entry name" value="DUF4139 DOMAIN-CONTAINING PROTEIN"/>
    <property type="match status" value="1"/>
</dbReference>
<comment type="caution">
    <text evidence="1">The sequence shown here is derived from an EMBL/GenBank/DDBJ whole genome shotgun (WGS) entry which is preliminary data.</text>
</comment>
<dbReference type="PANTHER" id="PTHR38075">
    <property type="entry name" value="DUF4139 DOMAIN-CONTAINING PROTEIN"/>
    <property type="match status" value="1"/>
</dbReference>
<gene>
    <name evidence="1" type="ORF">SLU01_15020</name>
</gene>
<evidence type="ECO:0000313" key="1">
    <source>
        <dbReference type="EMBL" id="GEN83190.1"/>
    </source>
</evidence>
<dbReference type="RefSeq" id="WP_147056895.1">
    <property type="nucleotide sequence ID" value="NZ_BJYL01000019.1"/>
</dbReference>
<dbReference type="AlphaFoldDB" id="A0A511Z6Z2"/>
<evidence type="ECO:0000313" key="2">
    <source>
        <dbReference type="Proteomes" id="UP000321901"/>
    </source>
</evidence>
<keyword evidence="2" id="KW-1185">Reference proteome</keyword>
<accession>A0A511Z6Z2</accession>
<dbReference type="EMBL" id="BJYL01000019">
    <property type="protein sequence ID" value="GEN83190.1"/>
    <property type="molecule type" value="Genomic_DNA"/>
</dbReference>
<organism evidence="1 2">
    <name type="scientific">Sporosarcina luteola</name>
    <dbReference type="NCBI Taxonomy" id="582850"/>
    <lineage>
        <taxon>Bacteria</taxon>
        <taxon>Bacillati</taxon>
        <taxon>Bacillota</taxon>
        <taxon>Bacilli</taxon>
        <taxon>Bacillales</taxon>
        <taxon>Caryophanaceae</taxon>
        <taxon>Sporosarcina</taxon>
    </lineage>
</organism>
<sequence length="427" mass="48958">MPIRIPKSHAESCSLTVYSDGFALVKDTRSIPQLEKDDNVHFIGVSKRLDTDSIIIEGLDVSELVYEYDLMDELRIYERYIGRQLIIKDPYSKQDKKYTLLRANGPVVMQDVETNEIIINPKGELRFPEIEGGNHVVPTLVWQVAEQKSEEVCVSYLTGGISWEADYVISMHGDRFDLSGWLTMKNYSGVSFEDANLRLISGKLSKAGNENEEKSNELSKNEKQKTDAFSDFHTYTFPNPINLDDRQQKQLRLLSSSNSQARMIYEINEQTSNPDIYIEFDNTVENGLGFPLPAGVFKMYRTNPKDESAEFIGEYRIKHTEAGEKVRLKSGEACDIKVDSKKSGKYKEGGYEYTEYEYSICNTKGVPVQAMIRQQVPGHLWTVDESTHEWEKKRDKIILPIDVPVDKEETVKFTIRHDRSARRTIGF</sequence>
<reference evidence="1 2" key="1">
    <citation type="submission" date="2019-07" db="EMBL/GenBank/DDBJ databases">
        <title>Whole genome shotgun sequence of Sporosarcina luteola NBRC 105378.</title>
        <authorList>
            <person name="Hosoyama A."/>
            <person name="Uohara A."/>
            <person name="Ohji S."/>
            <person name="Ichikawa N."/>
        </authorList>
    </citation>
    <scope>NUCLEOTIDE SEQUENCE [LARGE SCALE GENOMIC DNA]</scope>
    <source>
        <strain evidence="1 2">NBRC 105378</strain>
    </source>
</reference>